<proteinExistence type="predicted"/>
<dbReference type="PROSITE" id="PS50885">
    <property type="entry name" value="HAMP"/>
    <property type="match status" value="1"/>
</dbReference>
<dbReference type="PANTHER" id="PTHR44936">
    <property type="entry name" value="SENSOR PROTEIN CREC"/>
    <property type="match status" value="1"/>
</dbReference>
<dbReference type="GO" id="GO:0000155">
    <property type="term" value="F:phosphorelay sensor kinase activity"/>
    <property type="evidence" value="ECO:0007669"/>
    <property type="project" value="InterPro"/>
</dbReference>
<protein>
    <recommendedName>
        <fullName evidence="2">histidine kinase</fullName>
        <ecNumber evidence="2">2.7.13.3</ecNumber>
    </recommendedName>
</protein>
<keyword evidence="7" id="KW-1133">Transmembrane helix</keyword>
<dbReference type="SMART" id="SM00388">
    <property type="entry name" value="HisKA"/>
    <property type="match status" value="1"/>
</dbReference>
<dbReference type="GO" id="GO:0005886">
    <property type="term" value="C:plasma membrane"/>
    <property type="evidence" value="ECO:0007669"/>
    <property type="project" value="UniProtKB-SubCell"/>
</dbReference>
<dbReference type="EMBL" id="CP064782">
    <property type="protein sequence ID" value="QWT48124.1"/>
    <property type="molecule type" value="Genomic_DNA"/>
</dbReference>
<keyword evidence="5" id="KW-0418">Kinase</keyword>
<accession>A0A975XTV1</accession>
<organism evidence="10 11">
    <name type="scientific">Azospira inquinata</name>
    <dbReference type="NCBI Taxonomy" id="2785627"/>
    <lineage>
        <taxon>Bacteria</taxon>
        <taxon>Pseudomonadati</taxon>
        <taxon>Pseudomonadota</taxon>
        <taxon>Betaproteobacteria</taxon>
        <taxon>Rhodocyclales</taxon>
        <taxon>Rhodocyclaceae</taxon>
        <taxon>Azospira</taxon>
    </lineage>
</organism>
<keyword evidence="11" id="KW-1185">Reference proteome</keyword>
<sequence length="394" mass="43837">MGRLFWKFFAAILVTQMLTVGAVGFLFWLHEPGRHMLRQMPPPGGEPMPLPGRRPFLFEESHPPPLPPYPGERPPRHRDFPLLPLGVGVVFGLIFAFLLARNMAKPIEGLRRALGAVAKGRFDVRLGPALQGRRDELAQLSRDFDRTAEQLDVLLNSQRRLLHDVSHEIRSPLARIQLAIDLAQQQPDKEGASLVRIQRESERIERLVDELLTLSRLEVGAYPLHLEPVDVGDLLRDVAADAAFEAERRHCRVSLEVAGDMTVSGCPELLLRAFENVIRNAIRYTFDGTEVGVQARREGDRLVVEVADDGPGIPEAALKSIFDPFVRFREDRGRRDGDEQSGYGLGLAITQQVIQAHGGTIQGGNRRSGGLVIRIELPVRESGAADRDEVGQRA</sequence>
<evidence type="ECO:0000256" key="3">
    <source>
        <dbReference type="ARBA" id="ARBA00022679"/>
    </source>
</evidence>
<dbReference type="PANTHER" id="PTHR44936:SF10">
    <property type="entry name" value="SENSOR PROTEIN RSTB"/>
    <property type="match status" value="1"/>
</dbReference>
<dbReference type="CDD" id="cd00082">
    <property type="entry name" value="HisKA"/>
    <property type="match status" value="1"/>
</dbReference>
<keyword evidence="4" id="KW-0547">Nucleotide-binding</keyword>
<dbReference type="CDD" id="cd06225">
    <property type="entry name" value="HAMP"/>
    <property type="match status" value="1"/>
</dbReference>
<evidence type="ECO:0000256" key="7">
    <source>
        <dbReference type="SAM" id="Phobius"/>
    </source>
</evidence>
<feature type="domain" description="Histidine kinase" evidence="8">
    <location>
        <begin position="164"/>
        <end position="381"/>
    </location>
</feature>
<dbReference type="InterPro" id="IPR050980">
    <property type="entry name" value="2C_sensor_his_kinase"/>
</dbReference>
<feature type="transmembrane region" description="Helical" evidence="7">
    <location>
        <begin position="82"/>
        <end position="100"/>
    </location>
</feature>
<dbReference type="AlphaFoldDB" id="A0A975XTV1"/>
<dbReference type="Pfam" id="PF00512">
    <property type="entry name" value="HisKA"/>
    <property type="match status" value="1"/>
</dbReference>
<keyword evidence="6" id="KW-0067">ATP-binding</keyword>
<dbReference type="InterPro" id="IPR003660">
    <property type="entry name" value="HAMP_dom"/>
</dbReference>
<name>A0A975XTV1_9RHOO</name>
<keyword evidence="7" id="KW-0812">Transmembrane</keyword>
<evidence type="ECO:0000256" key="5">
    <source>
        <dbReference type="ARBA" id="ARBA00022777"/>
    </source>
</evidence>
<dbReference type="Pfam" id="PF00672">
    <property type="entry name" value="HAMP"/>
    <property type="match status" value="1"/>
</dbReference>
<dbReference type="InterPro" id="IPR003661">
    <property type="entry name" value="HisK_dim/P_dom"/>
</dbReference>
<dbReference type="InterPro" id="IPR003594">
    <property type="entry name" value="HATPase_dom"/>
</dbReference>
<evidence type="ECO:0000256" key="1">
    <source>
        <dbReference type="ARBA" id="ARBA00000085"/>
    </source>
</evidence>
<dbReference type="InterPro" id="IPR005467">
    <property type="entry name" value="His_kinase_dom"/>
</dbReference>
<gene>
    <name evidence="10" type="ORF">Azoinq_09615</name>
</gene>
<evidence type="ECO:0000259" key="8">
    <source>
        <dbReference type="PROSITE" id="PS50109"/>
    </source>
</evidence>
<evidence type="ECO:0000256" key="2">
    <source>
        <dbReference type="ARBA" id="ARBA00012438"/>
    </source>
</evidence>
<dbReference type="KEGG" id="aiq:Azoinq_09615"/>
<keyword evidence="7" id="KW-0472">Membrane</keyword>
<evidence type="ECO:0000259" key="9">
    <source>
        <dbReference type="PROSITE" id="PS50885"/>
    </source>
</evidence>
<feature type="domain" description="HAMP" evidence="9">
    <location>
        <begin position="101"/>
        <end position="156"/>
    </location>
</feature>
<dbReference type="GO" id="GO:0005524">
    <property type="term" value="F:ATP binding"/>
    <property type="evidence" value="ECO:0007669"/>
    <property type="project" value="UniProtKB-KW"/>
</dbReference>
<dbReference type="Pfam" id="PF02518">
    <property type="entry name" value="HATPase_c"/>
    <property type="match status" value="1"/>
</dbReference>
<dbReference type="Proteomes" id="UP000683428">
    <property type="component" value="Chromosome"/>
</dbReference>
<evidence type="ECO:0000256" key="4">
    <source>
        <dbReference type="ARBA" id="ARBA00022741"/>
    </source>
</evidence>
<dbReference type="RefSeq" id="WP_216129631.1">
    <property type="nucleotide sequence ID" value="NZ_CP064782.1"/>
</dbReference>
<dbReference type="SMART" id="SM00387">
    <property type="entry name" value="HATPase_c"/>
    <property type="match status" value="1"/>
</dbReference>
<comment type="catalytic activity">
    <reaction evidence="1">
        <text>ATP + protein L-histidine = ADP + protein N-phospho-L-histidine.</text>
        <dbReference type="EC" id="2.7.13.3"/>
    </reaction>
</comment>
<keyword evidence="3" id="KW-0808">Transferase</keyword>
<feature type="transmembrane region" description="Helical" evidence="7">
    <location>
        <begin position="6"/>
        <end position="29"/>
    </location>
</feature>
<dbReference type="SMART" id="SM00304">
    <property type="entry name" value="HAMP"/>
    <property type="match status" value="1"/>
</dbReference>
<dbReference type="PROSITE" id="PS50109">
    <property type="entry name" value="HIS_KIN"/>
    <property type="match status" value="1"/>
</dbReference>
<evidence type="ECO:0000313" key="10">
    <source>
        <dbReference type="EMBL" id="QWT48124.1"/>
    </source>
</evidence>
<evidence type="ECO:0000313" key="11">
    <source>
        <dbReference type="Proteomes" id="UP000683428"/>
    </source>
</evidence>
<dbReference type="EC" id="2.7.13.3" evidence="2"/>
<evidence type="ECO:0000256" key="6">
    <source>
        <dbReference type="ARBA" id="ARBA00022840"/>
    </source>
</evidence>
<reference evidence="10" key="1">
    <citation type="submission" date="2020-11" db="EMBL/GenBank/DDBJ databases">
        <title>Azospira inquinata sp. nov.</title>
        <authorList>
            <person name="Moe W.M."/>
            <person name="Mikes M.C."/>
        </authorList>
    </citation>
    <scope>NUCLEOTIDE SEQUENCE</scope>
    <source>
        <strain evidence="10">Azo-3</strain>
    </source>
</reference>